<evidence type="ECO:0000256" key="2">
    <source>
        <dbReference type="ARBA" id="ARBA00023125"/>
    </source>
</evidence>
<keyword evidence="2" id="KW-0238">DNA-binding</keyword>
<dbReference type="CDD" id="cd00093">
    <property type="entry name" value="HTH_XRE"/>
    <property type="match status" value="1"/>
</dbReference>
<comment type="caution">
    <text evidence="5">The sequence shown here is derived from an EMBL/GenBank/DDBJ whole genome shotgun (WGS) entry which is preliminary data.</text>
</comment>
<keyword evidence="3" id="KW-0804">Transcription</keyword>
<accession>A0ABP9A8L0</accession>
<keyword evidence="6" id="KW-1185">Reference proteome</keyword>
<gene>
    <name evidence="5" type="ORF">GCM10023329_25540</name>
</gene>
<protein>
    <recommendedName>
        <fullName evidence="4">HTH cro/C1-type domain-containing protein</fullName>
    </recommendedName>
</protein>
<evidence type="ECO:0000256" key="3">
    <source>
        <dbReference type="ARBA" id="ARBA00023163"/>
    </source>
</evidence>
<dbReference type="InterPro" id="IPR010982">
    <property type="entry name" value="Lambda_DNA-bd_dom_sf"/>
</dbReference>
<evidence type="ECO:0000313" key="6">
    <source>
        <dbReference type="Proteomes" id="UP001501147"/>
    </source>
</evidence>
<dbReference type="EMBL" id="BAABJV010000005">
    <property type="protein sequence ID" value="GAA4775806.1"/>
    <property type="molecule type" value="Genomic_DNA"/>
</dbReference>
<dbReference type="SUPFAM" id="SSF47413">
    <property type="entry name" value="lambda repressor-like DNA-binding domains"/>
    <property type="match status" value="1"/>
</dbReference>
<dbReference type="PROSITE" id="PS50943">
    <property type="entry name" value="HTH_CROC1"/>
    <property type="match status" value="1"/>
</dbReference>
<evidence type="ECO:0000259" key="4">
    <source>
        <dbReference type="PROSITE" id="PS50943"/>
    </source>
</evidence>
<organism evidence="5 6">
    <name type="scientific">Streptomyces sanyensis</name>
    <dbReference type="NCBI Taxonomy" id="568869"/>
    <lineage>
        <taxon>Bacteria</taxon>
        <taxon>Bacillati</taxon>
        <taxon>Actinomycetota</taxon>
        <taxon>Actinomycetes</taxon>
        <taxon>Kitasatosporales</taxon>
        <taxon>Streptomycetaceae</taxon>
        <taxon>Streptomyces</taxon>
    </lineage>
</organism>
<dbReference type="Gene3D" id="1.10.260.40">
    <property type="entry name" value="lambda repressor-like DNA-binding domains"/>
    <property type="match status" value="1"/>
</dbReference>
<evidence type="ECO:0000256" key="1">
    <source>
        <dbReference type="ARBA" id="ARBA00023015"/>
    </source>
</evidence>
<dbReference type="Pfam" id="PF01381">
    <property type="entry name" value="HTH_3"/>
    <property type="match status" value="1"/>
</dbReference>
<reference evidence="6" key="1">
    <citation type="journal article" date="2019" name="Int. J. Syst. Evol. Microbiol.">
        <title>The Global Catalogue of Microorganisms (GCM) 10K type strain sequencing project: providing services to taxonomists for standard genome sequencing and annotation.</title>
        <authorList>
            <consortium name="The Broad Institute Genomics Platform"/>
            <consortium name="The Broad Institute Genome Sequencing Center for Infectious Disease"/>
            <person name="Wu L."/>
            <person name="Ma J."/>
        </authorList>
    </citation>
    <scope>NUCLEOTIDE SEQUENCE [LARGE SCALE GENOMIC DNA]</scope>
    <source>
        <strain evidence="6">JCM 18324</strain>
    </source>
</reference>
<keyword evidence="1" id="KW-0805">Transcription regulation</keyword>
<dbReference type="InterPro" id="IPR050807">
    <property type="entry name" value="TransReg_Diox_bact_type"/>
</dbReference>
<dbReference type="PANTHER" id="PTHR46797:SF23">
    <property type="entry name" value="HTH-TYPE TRANSCRIPTIONAL REGULATOR SUTR"/>
    <property type="match status" value="1"/>
</dbReference>
<proteinExistence type="predicted"/>
<dbReference type="SMART" id="SM00530">
    <property type="entry name" value="HTH_XRE"/>
    <property type="match status" value="1"/>
</dbReference>
<evidence type="ECO:0000313" key="5">
    <source>
        <dbReference type="EMBL" id="GAA4775806.1"/>
    </source>
</evidence>
<dbReference type="PANTHER" id="PTHR46797">
    <property type="entry name" value="HTH-TYPE TRANSCRIPTIONAL REGULATOR"/>
    <property type="match status" value="1"/>
</dbReference>
<name>A0ABP9A8L0_9ACTN</name>
<dbReference type="Proteomes" id="UP001501147">
    <property type="component" value="Unassembled WGS sequence"/>
</dbReference>
<sequence>MQTLGIHSLWILRLGTYELGLAMAKQPISDAAETFGARVRARRNELGKSQERLADDSGMHWTFIGQVERGQRNVSLHNILKLAEALGVDAAELVRGLKSPGDSESNKS</sequence>
<feature type="domain" description="HTH cro/C1-type" evidence="4">
    <location>
        <begin position="39"/>
        <end position="93"/>
    </location>
</feature>
<dbReference type="InterPro" id="IPR001387">
    <property type="entry name" value="Cro/C1-type_HTH"/>
</dbReference>